<evidence type="ECO:0000256" key="12">
    <source>
        <dbReference type="ARBA" id="ARBA00023306"/>
    </source>
</evidence>
<sequence length="383" mass="41157">MNLKLKGRQNLRASDFVIVLLVTALVIFGVVMVFSASYYYSINSTGSPYGYLKKQGLFAIAGFVLMAVCTQLDYHLYRRWSIIILIISFLLLGLLLFPGLPFVETINNATRWILIGPITIMPGEIAKIAVIIFTAAFLASEPKLILSFTKGILPLLLLMGVFGGLIIKQPNLSTAITVCGIIAGIMFLAGLQWKYVVGAAIFGSAGVGGLVLVGDKIGAAHWKERITSFMDPFADPLGDGFQVVQSLLALGTGGLFGLGLGKSIQKNLYLPEPQNDFILAIIGEELGLVGILVLFVVYAVLIWRCFHICLNAPDRFGMLLSGGITIMIGLQLLINVAVVTSSMPATGITLPFVSYGGNALWLFMGSAGIMLNISRQSITAQTQ</sequence>
<proteinExistence type="inferred from homology"/>
<evidence type="ECO:0000256" key="6">
    <source>
        <dbReference type="ARBA" id="ARBA00022679"/>
    </source>
</evidence>
<comment type="catalytic activity">
    <reaction evidence="20">
        <text>[GlcNAc-(1-&gt;4)-Mur2Ac(oyl-L-Ala-gamma-D-Glu-L-Lys-D-Ala-D-Ala)](n)-di-trans,octa-cis-undecaprenyl diphosphate + beta-D-GlcNAc-(1-&gt;4)-Mur2Ac(oyl-L-Ala-gamma-D-Glu-L-Lys-D-Ala-D-Ala)-di-trans,octa-cis-undecaprenyl diphosphate = [GlcNAc-(1-&gt;4)-Mur2Ac(oyl-L-Ala-gamma-D-Glu-L-Lys-D-Ala-D-Ala)](n+1)-di-trans,octa-cis-undecaprenyl diphosphate + di-trans,octa-cis-undecaprenyl diphosphate + H(+)</text>
        <dbReference type="Rhea" id="RHEA:23708"/>
        <dbReference type="Rhea" id="RHEA-COMP:9602"/>
        <dbReference type="Rhea" id="RHEA-COMP:9603"/>
        <dbReference type="ChEBI" id="CHEBI:15378"/>
        <dbReference type="ChEBI" id="CHEBI:58405"/>
        <dbReference type="ChEBI" id="CHEBI:60033"/>
        <dbReference type="ChEBI" id="CHEBI:78435"/>
        <dbReference type="EC" id="2.4.99.28"/>
    </reaction>
</comment>
<feature type="transmembrane region" description="Helical" evidence="22">
    <location>
        <begin position="144"/>
        <end position="167"/>
    </location>
</feature>
<dbReference type="GO" id="GO:0071555">
    <property type="term" value="P:cell wall organization"/>
    <property type="evidence" value="ECO:0007669"/>
    <property type="project" value="UniProtKB-KW"/>
</dbReference>
<evidence type="ECO:0000256" key="2">
    <source>
        <dbReference type="ARBA" id="ARBA00004752"/>
    </source>
</evidence>
<feature type="transmembrane region" description="Helical" evidence="22">
    <location>
        <begin position="199"/>
        <end position="219"/>
    </location>
</feature>
<feature type="transmembrane region" description="Helical" evidence="22">
    <location>
        <begin position="56"/>
        <end position="74"/>
    </location>
</feature>
<dbReference type="InterPro" id="IPR001182">
    <property type="entry name" value="FtsW/RodA"/>
</dbReference>
<feature type="transmembrane region" description="Helical" evidence="22">
    <location>
        <begin position="278"/>
        <end position="306"/>
    </location>
</feature>
<keyword evidence="4" id="KW-0132">Cell division</keyword>
<comment type="subcellular location">
    <subcellularLocation>
        <location evidence="1">Cell membrane</location>
        <topology evidence="1">Multi-pass membrane protein</topology>
    </subcellularLocation>
</comment>
<dbReference type="InterPro" id="IPR013437">
    <property type="entry name" value="FtsW"/>
</dbReference>
<dbReference type="AlphaFoldDB" id="A0A415E7L2"/>
<evidence type="ECO:0000256" key="10">
    <source>
        <dbReference type="ARBA" id="ARBA00022989"/>
    </source>
</evidence>
<evidence type="ECO:0000256" key="20">
    <source>
        <dbReference type="ARBA" id="ARBA00049902"/>
    </source>
</evidence>
<evidence type="ECO:0000313" key="24">
    <source>
        <dbReference type="Proteomes" id="UP000284841"/>
    </source>
</evidence>
<keyword evidence="10 22" id="KW-1133">Transmembrane helix</keyword>
<dbReference type="GO" id="GO:0005886">
    <property type="term" value="C:plasma membrane"/>
    <property type="evidence" value="ECO:0007669"/>
    <property type="project" value="UniProtKB-SubCell"/>
</dbReference>
<keyword evidence="13" id="KW-0961">Cell wall biogenesis/degradation</keyword>
<keyword evidence="11 22" id="KW-0472">Membrane</keyword>
<name>A0A415E7L2_9FIRM</name>
<keyword evidence="3" id="KW-1003">Cell membrane</keyword>
<dbReference type="PANTHER" id="PTHR30474:SF2">
    <property type="entry name" value="PEPTIDOGLYCAN GLYCOSYLTRANSFERASE FTSW-RELATED"/>
    <property type="match status" value="1"/>
</dbReference>
<keyword evidence="12" id="KW-0131">Cell cycle</keyword>
<dbReference type="GO" id="GO:0008360">
    <property type="term" value="P:regulation of cell shape"/>
    <property type="evidence" value="ECO:0007669"/>
    <property type="project" value="UniProtKB-KW"/>
</dbReference>
<feature type="transmembrane region" description="Helical" evidence="22">
    <location>
        <begin position="352"/>
        <end position="373"/>
    </location>
</feature>
<reference evidence="23 24" key="1">
    <citation type="submission" date="2018-08" db="EMBL/GenBank/DDBJ databases">
        <title>A genome reference for cultivated species of the human gut microbiota.</title>
        <authorList>
            <person name="Zou Y."/>
            <person name="Xue W."/>
            <person name="Luo G."/>
        </authorList>
    </citation>
    <scope>NUCLEOTIDE SEQUENCE [LARGE SCALE GENOMIC DNA]</scope>
    <source>
        <strain evidence="23 24">AM07-24</strain>
    </source>
</reference>
<dbReference type="PANTHER" id="PTHR30474">
    <property type="entry name" value="CELL CYCLE PROTEIN"/>
    <property type="match status" value="1"/>
</dbReference>
<dbReference type="GO" id="GO:0051301">
    <property type="term" value="P:cell division"/>
    <property type="evidence" value="ECO:0007669"/>
    <property type="project" value="UniProtKB-KW"/>
</dbReference>
<dbReference type="GO" id="GO:0008955">
    <property type="term" value="F:peptidoglycan glycosyltransferase activity"/>
    <property type="evidence" value="ECO:0007669"/>
    <property type="project" value="UniProtKB-EC"/>
</dbReference>
<comment type="pathway">
    <text evidence="2">Cell wall biogenesis; peptidoglycan biosynthesis.</text>
</comment>
<dbReference type="Proteomes" id="UP000284841">
    <property type="component" value="Unassembled WGS sequence"/>
</dbReference>
<evidence type="ECO:0000256" key="15">
    <source>
        <dbReference type="ARBA" id="ARBA00033270"/>
    </source>
</evidence>
<evidence type="ECO:0000256" key="17">
    <source>
        <dbReference type="ARBA" id="ARBA00041185"/>
    </source>
</evidence>
<comment type="similarity">
    <text evidence="16">Belongs to the SEDS family. FtsW subfamily.</text>
</comment>
<comment type="caution">
    <text evidence="23">The sequence shown here is derived from an EMBL/GenBank/DDBJ whole genome shotgun (WGS) entry which is preliminary data.</text>
</comment>
<dbReference type="NCBIfam" id="TIGR02614">
    <property type="entry name" value="ftsW"/>
    <property type="match status" value="1"/>
</dbReference>
<evidence type="ECO:0000256" key="9">
    <source>
        <dbReference type="ARBA" id="ARBA00022984"/>
    </source>
</evidence>
<keyword evidence="8" id="KW-0133">Cell shape</keyword>
<dbReference type="EC" id="2.4.99.28" evidence="19"/>
<feature type="transmembrane region" description="Helical" evidence="22">
    <location>
        <begin position="112"/>
        <end position="138"/>
    </location>
</feature>
<keyword evidence="5" id="KW-0328">Glycosyltransferase</keyword>
<evidence type="ECO:0000256" key="1">
    <source>
        <dbReference type="ARBA" id="ARBA00004651"/>
    </source>
</evidence>
<evidence type="ECO:0000256" key="3">
    <source>
        <dbReference type="ARBA" id="ARBA00022475"/>
    </source>
</evidence>
<dbReference type="STRING" id="1776384.GCA_900086585_03018"/>
<dbReference type="OrthoDB" id="9812661at2"/>
<evidence type="ECO:0000256" key="8">
    <source>
        <dbReference type="ARBA" id="ARBA00022960"/>
    </source>
</evidence>
<keyword evidence="6" id="KW-0808">Transferase</keyword>
<evidence type="ECO:0000256" key="14">
    <source>
        <dbReference type="ARBA" id="ARBA00032370"/>
    </source>
</evidence>
<feature type="transmembrane region" description="Helical" evidence="22">
    <location>
        <begin position="174"/>
        <end position="193"/>
    </location>
</feature>
<dbReference type="Pfam" id="PF01098">
    <property type="entry name" value="FTSW_RODA_SPOVE"/>
    <property type="match status" value="1"/>
</dbReference>
<dbReference type="GO" id="GO:0009252">
    <property type="term" value="P:peptidoglycan biosynthetic process"/>
    <property type="evidence" value="ECO:0007669"/>
    <property type="project" value="UniProtKB-KW"/>
</dbReference>
<feature type="transmembrane region" description="Helical" evidence="22">
    <location>
        <begin position="318"/>
        <end position="340"/>
    </location>
</feature>
<evidence type="ECO:0000256" key="13">
    <source>
        <dbReference type="ARBA" id="ARBA00023316"/>
    </source>
</evidence>
<accession>A0A415E7L2</accession>
<gene>
    <name evidence="23" type="primary">ftsW</name>
    <name evidence="23" type="ORF">DW099_03660</name>
</gene>
<comment type="function">
    <text evidence="21">Peptidoglycan polymerase that is essential for cell division.</text>
</comment>
<evidence type="ECO:0000256" key="22">
    <source>
        <dbReference type="SAM" id="Phobius"/>
    </source>
</evidence>
<organism evidence="23 24">
    <name type="scientific">Emergencia timonensis</name>
    <dbReference type="NCBI Taxonomy" id="1776384"/>
    <lineage>
        <taxon>Bacteria</taxon>
        <taxon>Bacillati</taxon>
        <taxon>Bacillota</taxon>
        <taxon>Clostridia</taxon>
        <taxon>Peptostreptococcales</taxon>
        <taxon>Anaerovoracaceae</taxon>
        <taxon>Emergencia</taxon>
    </lineage>
</organism>
<evidence type="ECO:0000256" key="5">
    <source>
        <dbReference type="ARBA" id="ARBA00022676"/>
    </source>
</evidence>
<evidence type="ECO:0000313" key="23">
    <source>
        <dbReference type="EMBL" id="RHJ89678.1"/>
    </source>
</evidence>
<dbReference type="GO" id="GO:0032153">
    <property type="term" value="C:cell division site"/>
    <property type="evidence" value="ECO:0007669"/>
    <property type="project" value="TreeGrafter"/>
</dbReference>
<protein>
    <recommendedName>
        <fullName evidence="17">Probable peptidoglycan glycosyltransferase FtsW</fullName>
        <ecNumber evidence="19">2.4.99.28</ecNumber>
    </recommendedName>
    <alternativeName>
        <fullName evidence="18">Cell division protein FtsW</fullName>
    </alternativeName>
    <alternativeName>
        <fullName evidence="15">Cell wall polymerase</fullName>
    </alternativeName>
    <alternativeName>
        <fullName evidence="14">Peptidoglycan polymerase</fullName>
    </alternativeName>
</protein>
<keyword evidence="9" id="KW-0573">Peptidoglycan synthesis</keyword>
<evidence type="ECO:0000256" key="7">
    <source>
        <dbReference type="ARBA" id="ARBA00022692"/>
    </source>
</evidence>
<dbReference type="EMBL" id="QRMS01000001">
    <property type="protein sequence ID" value="RHJ89678.1"/>
    <property type="molecule type" value="Genomic_DNA"/>
</dbReference>
<feature type="transmembrane region" description="Helical" evidence="22">
    <location>
        <begin position="80"/>
        <end position="100"/>
    </location>
</feature>
<evidence type="ECO:0000256" key="21">
    <source>
        <dbReference type="ARBA" id="ARBA00049966"/>
    </source>
</evidence>
<dbReference type="GO" id="GO:0015648">
    <property type="term" value="F:lipid-linked peptidoglycan transporter activity"/>
    <property type="evidence" value="ECO:0007669"/>
    <property type="project" value="TreeGrafter"/>
</dbReference>
<evidence type="ECO:0000256" key="18">
    <source>
        <dbReference type="ARBA" id="ARBA00041418"/>
    </source>
</evidence>
<dbReference type="RefSeq" id="WP_067540313.1">
    <property type="nucleotide sequence ID" value="NZ_AP025567.1"/>
</dbReference>
<feature type="transmembrane region" description="Helical" evidence="22">
    <location>
        <begin position="16"/>
        <end position="40"/>
    </location>
</feature>
<keyword evidence="7 22" id="KW-0812">Transmembrane</keyword>
<evidence type="ECO:0000256" key="11">
    <source>
        <dbReference type="ARBA" id="ARBA00023136"/>
    </source>
</evidence>
<evidence type="ECO:0000256" key="4">
    <source>
        <dbReference type="ARBA" id="ARBA00022618"/>
    </source>
</evidence>
<evidence type="ECO:0000256" key="16">
    <source>
        <dbReference type="ARBA" id="ARBA00038053"/>
    </source>
</evidence>
<dbReference type="GeneID" id="83005333"/>
<keyword evidence="24" id="KW-1185">Reference proteome</keyword>
<evidence type="ECO:0000256" key="19">
    <source>
        <dbReference type="ARBA" id="ARBA00044770"/>
    </source>
</evidence>